<sequence>MSNTSNAKTIEQELKWFQNYVNQKLAFHFTQSSDEHIQSAPKIDDHDSPYANVIKTYKLTEAERLILILALVPHIRPSALDFLFQKNKTYDKPFSEFGGRTIKGYNGILPTGETALFLLDSEDIEKRLSMMSLFNENHKLFRDGILEFAATTQNLPLYSRQLILSQQYLSLFTNQEPNIKAHPGFRATKLSTLQDWDDLVVSHDTHESIKELKLYLNHSQDLKTDYKFNKHMPKGHRVLFAGPHGTGKTMTATLLGKSANRDVYRVDLSLVISNFIGETEKNLDRLFKQAESQNWILFFDEADALFGKRTNVKDAHDRYANQEVSYLLQRIEDFDGLIILSTDLAKNIDAAFVRRFQSIITFHMPDTEERLQLWKQRITNDFTYHENLDLENLAYEYELTPEAITNILQNSMLKSLDRGEKVIQLNDLHNGIKKEFAKTSKSITIA</sequence>
<dbReference type="InterPro" id="IPR027417">
    <property type="entry name" value="P-loop_NTPase"/>
</dbReference>
<evidence type="ECO:0000313" key="6">
    <source>
        <dbReference type="Proteomes" id="UP001597548"/>
    </source>
</evidence>
<dbReference type="Gene3D" id="3.40.50.300">
    <property type="entry name" value="P-loop containing nucleotide triphosphate hydrolases"/>
    <property type="match status" value="1"/>
</dbReference>
<accession>A0ABW5ZQ25</accession>
<gene>
    <name evidence="5" type="ORF">ACFS29_00725</name>
</gene>
<dbReference type="RefSeq" id="WP_194507239.1">
    <property type="nucleotide sequence ID" value="NZ_JADILU010000002.1"/>
</dbReference>
<dbReference type="Pfam" id="PF00004">
    <property type="entry name" value="AAA"/>
    <property type="match status" value="1"/>
</dbReference>
<keyword evidence="2" id="KW-0547">Nucleotide-binding</keyword>
<evidence type="ECO:0000256" key="2">
    <source>
        <dbReference type="ARBA" id="ARBA00022741"/>
    </source>
</evidence>
<evidence type="ECO:0000256" key="1">
    <source>
        <dbReference type="ARBA" id="ARBA00006914"/>
    </source>
</evidence>
<dbReference type="EMBL" id="JBHUOS010000001">
    <property type="protein sequence ID" value="MFD2914148.1"/>
    <property type="molecule type" value="Genomic_DNA"/>
</dbReference>
<evidence type="ECO:0000256" key="3">
    <source>
        <dbReference type="ARBA" id="ARBA00022840"/>
    </source>
</evidence>
<organism evidence="5 6">
    <name type="scientific">Psychroserpens luteus</name>
    <dbReference type="NCBI Taxonomy" id="1434066"/>
    <lineage>
        <taxon>Bacteria</taxon>
        <taxon>Pseudomonadati</taxon>
        <taxon>Bacteroidota</taxon>
        <taxon>Flavobacteriia</taxon>
        <taxon>Flavobacteriales</taxon>
        <taxon>Flavobacteriaceae</taxon>
        <taxon>Psychroserpens</taxon>
    </lineage>
</organism>
<dbReference type="InterPro" id="IPR003959">
    <property type="entry name" value="ATPase_AAA_core"/>
</dbReference>
<comment type="similarity">
    <text evidence="1">Belongs to the AAA ATPase family.</text>
</comment>
<comment type="caution">
    <text evidence="5">The sequence shown here is derived from an EMBL/GenBank/DDBJ whole genome shotgun (WGS) entry which is preliminary data.</text>
</comment>
<dbReference type="SUPFAM" id="SSF52540">
    <property type="entry name" value="P-loop containing nucleoside triphosphate hydrolases"/>
    <property type="match status" value="1"/>
</dbReference>
<evidence type="ECO:0000313" key="5">
    <source>
        <dbReference type="EMBL" id="MFD2914148.1"/>
    </source>
</evidence>
<proteinExistence type="inferred from homology"/>
<reference evidence="6" key="1">
    <citation type="journal article" date="2019" name="Int. J. Syst. Evol. Microbiol.">
        <title>The Global Catalogue of Microorganisms (GCM) 10K type strain sequencing project: providing services to taxonomists for standard genome sequencing and annotation.</title>
        <authorList>
            <consortium name="The Broad Institute Genomics Platform"/>
            <consortium name="The Broad Institute Genome Sequencing Center for Infectious Disease"/>
            <person name="Wu L."/>
            <person name="Ma J."/>
        </authorList>
    </citation>
    <scope>NUCLEOTIDE SEQUENCE [LARGE SCALE GENOMIC DNA]</scope>
    <source>
        <strain evidence="6">KCTC 32514</strain>
    </source>
</reference>
<dbReference type="SMART" id="SM00382">
    <property type="entry name" value="AAA"/>
    <property type="match status" value="1"/>
</dbReference>
<dbReference type="PANTHER" id="PTHR23073">
    <property type="entry name" value="26S PROTEASOME REGULATORY SUBUNIT"/>
    <property type="match status" value="1"/>
</dbReference>
<name>A0ABW5ZQ25_9FLAO</name>
<dbReference type="Proteomes" id="UP001597548">
    <property type="component" value="Unassembled WGS sequence"/>
</dbReference>
<protein>
    <submittedName>
        <fullName evidence="5">ATP-binding protein</fullName>
    </submittedName>
</protein>
<dbReference type="GO" id="GO:0005524">
    <property type="term" value="F:ATP binding"/>
    <property type="evidence" value="ECO:0007669"/>
    <property type="project" value="UniProtKB-KW"/>
</dbReference>
<evidence type="ECO:0000259" key="4">
    <source>
        <dbReference type="SMART" id="SM00382"/>
    </source>
</evidence>
<dbReference type="InterPro" id="IPR003593">
    <property type="entry name" value="AAA+_ATPase"/>
</dbReference>
<dbReference type="CDD" id="cd19481">
    <property type="entry name" value="RecA-like_protease"/>
    <property type="match status" value="1"/>
</dbReference>
<dbReference type="InterPro" id="IPR050221">
    <property type="entry name" value="26S_Proteasome_ATPase"/>
</dbReference>
<feature type="domain" description="AAA+ ATPase" evidence="4">
    <location>
        <begin position="234"/>
        <end position="366"/>
    </location>
</feature>
<keyword evidence="6" id="KW-1185">Reference proteome</keyword>
<keyword evidence="3 5" id="KW-0067">ATP-binding</keyword>